<dbReference type="Proteomes" id="UP001568894">
    <property type="component" value="Unassembled WGS sequence"/>
</dbReference>
<keyword evidence="1" id="KW-0732">Signal</keyword>
<evidence type="ECO:0000313" key="3">
    <source>
        <dbReference type="Proteomes" id="UP001568894"/>
    </source>
</evidence>
<feature type="signal peptide" evidence="1">
    <location>
        <begin position="1"/>
        <end position="19"/>
    </location>
</feature>
<sequence>MKKLVVSMAVLLGSLTTFASTTITEKQVNTQGIAIQEEYTEVAVDALPDAVKSAVATAMPGAVIEKAYINENQEYKLEVKAGEQTATVYTDADGTIMQK</sequence>
<organism evidence="2 3">
    <name type="scientific">Flavobacterium frigidarium</name>
    <dbReference type="NCBI Taxonomy" id="99286"/>
    <lineage>
        <taxon>Bacteria</taxon>
        <taxon>Pseudomonadati</taxon>
        <taxon>Bacteroidota</taxon>
        <taxon>Flavobacteriia</taxon>
        <taxon>Flavobacteriales</taxon>
        <taxon>Flavobacteriaceae</taxon>
        <taxon>Flavobacterium</taxon>
    </lineage>
</organism>
<accession>A0ABV4KFW8</accession>
<name>A0ABV4KFW8_9FLAO</name>
<evidence type="ECO:0000313" key="2">
    <source>
        <dbReference type="EMBL" id="MEZ7515585.1"/>
    </source>
</evidence>
<proteinExistence type="predicted"/>
<evidence type="ECO:0008006" key="4">
    <source>
        <dbReference type="Google" id="ProtNLM"/>
    </source>
</evidence>
<dbReference type="SUPFAM" id="SSF160574">
    <property type="entry name" value="BT0923-like"/>
    <property type="match status" value="1"/>
</dbReference>
<reference evidence="2 3" key="1">
    <citation type="submission" date="2023-05" db="EMBL/GenBank/DDBJ databases">
        <title>Adaptations of aquatic viruses from atmosphere-close ecosystems of the Central Arctic Ocean.</title>
        <authorList>
            <person name="Rahlff J."/>
            <person name="Holmfeldt K."/>
        </authorList>
    </citation>
    <scope>NUCLEOTIDE SEQUENCE [LARGE SCALE GENOMIC DNA]</scope>
    <source>
        <strain evidence="2 3">Arc14</strain>
    </source>
</reference>
<keyword evidence="3" id="KW-1185">Reference proteome</keyword>
<protein>
    <recommendedName>
        <fullName evidence="4">Beta-lactamase-inhibitor-like, PepSY-like</fullName>
    </recommendedName>
</protein>
<dbReference type="RefSeq" id="WP_371570045.1">
    <property type="nucleotide sequence ID" value="NZ_JASMRN010000007.1"/>
</dbReference>
<feature type="chain" id="PRO_5047223231" description="Beta-lactamase-inhibitor-like, PepSY-like" evidence="1">
    <location>
        <begin position="20"/>
        <end position="99"/>
    </location>
</feature>
<evidence type="ECO:0000256" key="1">
    <source>
        <dbReference type="SAM" id="SignalP"/>
    </source>
</evidence>
<dbReference type="EMBL" id="JASMRN010000007">
    <property type="protein sequence ID" value="MEZ7515585.1"/>
    <property type="molecule type" value="Genomic_DNA"/>
</dbReference>
<gene>
    <name evidence="2" type="ORF">QO192_09870</name>
</gene>
<comment type="caution">
    <text evidence="2">The sequence shown here is derived from an EMBL/GenBank/DDBJ whole genome shotgun (WGS) entry which is preliminary data.</text>
</comment>
<dbReference type="Gene3D" id="3.10.450.360">
    <property type="match status" value="1"/>
</dbReference>